<feature type="region of interest" description="Disordered" evidence="9">
    <location>
        <begin position="826"/>
        <end position="866"/>
    </location>
</feature>
<feature type="transmembrane region" description="Helical" evidence="10">
    <location>
        <begin position="245"/>
        <end position="268"/>
    </location>
</feature>
<evidence type="ECO:0000313" key="13">
    <source>
        <dbReference type="EMBL" id="EWS72857.1"/>
    </source>
</evidence>
<sequence length="1210" mass="141981">MDQFIETNNKSSKKQTIKFSPNMSMAMEDGRELDEKFDYQEDIYNTKYLFEIKNCQPQKLHQGDQEISCSSFNVGKNNIFQESQMDLNTTNQQFCKTQYDAAAKITEKYNSSNNSSCSQDQPKNEQTSEKQIKITLNMNKKMQSQSQEDSLIQDSFSQHHSKDTNNFKNGEQSQSNNFFTKNTIIKSESKYQSSLNQSDSKNFNETKAKMNSQILIQDDIFYEKDKKKLGNKVNYALKNYNTLRVIWDLIQVAYTYIFLYIYSLFIFFDHNYFQPQFMMKFNFISFTLFLIDITINLNTAFFDKDIIIVKRIQIARKYFFSSRFLTDFISMFILGSKIIYPNQLIINDIKQNLFLFGLNILIFLKANGISSKKKRFDYIFTLTENQKHICKLINQLASVMTIAHIGAIGWYFVGVQEANSNKSNWLDKIGIQSDSIHDQYIFAIYWSITTMTTVGYGDISATNPIEALYISITMILFSCVFAYSINNIGFILQEIEKSSKQLNDDLVTIQRYLIRKNVSIQLKSRVRHYLSFLSQEQKDRDKQHEDNILHQLSNKLRDEITLEINSKILNNNNLFSSNFSKSTLNKLIFIMKEILINPNEIIISEDKYDDCSIYFIQDGIIEIYQQQIQKQSQVSVIQTLKSGQIFGDICFFTGLQRQASARSVNLSTLFKISRDEFIEILKENKEDFERFKMIQDQIIFQKGKSIIHNDCYYCKESNHIANQCPRTHRLFDKQFVILKNNFSMFQERSDQRITLKRKQNTKKQYKRNLEIIQLLKQRLQSQNNEIFYLYNDNLLSSQDTITQSDNENQEDCGTESQLKYSQIENESKQKNNIQMNEKEKIDKQTKNIFKTEKQSQDENEKQSSEQTYKCHSNLVYENQDVIKIASKSFRSQNKLRSLEAINSVDSVNQVSLNAINSKEEQIQSFNKYNHQEQQSNKLENIAKPTQNDQISQNKKNSIKKCKKLLVQNQKEQRYSLDSQLQNIATLLYFHGKNMPEQQINTVNKYYYDSPFNQLNSNQSIKDIKDQALAYKNKRLSDNKSSNKQSSFKQIQTQQSSEACNKQVKTEERQMIERFSKILQDSQLPFLLQLTAGKSFHVGDSQFPSNPIDYFDRIQSFKKYYPDYNFDKILRKLKSKLQKQKKLKQTTKQHRQNCQNVGLRKASLFQGNSNIVKIIPQSYDISLYQPTYLSYGIKIQNGVTYPISNFSKQNS</sequence>
<evidence type="ECO:0000256" key="6">
    <source>
        <dbReference type="ARBA" id="ARBA00023136"/>
    </source>
</evidence>
<dbReference type="InterPro" id="IPR036875">
    <property type="entry name" value="Znf_CCHC_sf"/>
</dbReference>
<feature type="compositionally biased region" description="Polar residues" evidence="9">
    <location>
        <begin position="826"/>
        <end position="835"/>
    </location>
</feature>
<dbReference type="AlphaFoldDB" id="W7X635"/>
<dbReference type="PROSITE" id="PS50158">
    <property type="entry name" value="ZF_CCHC"/>
    <property type="match status" value="1"/>
</dbReference>
<dbReference type="InterPro" id="IPR018490">
    <property type="entry name" value="cNMP-bd_dom_sf"/>
</dbReference>
<evidence type="ECO:0000259" key="11">
    <source>
        <dbReference type="PROSITE" id="PS50042"/>
    </source>
</evidence>
<dbReference type="GO" id="GO:0005249">
    <property type="term" value="F:voltage-gated potassium channel activity"/>
    <property type="evidence" value="ECO:0007669"/>
    <property type="project" value="TreeGrafter"/>
</dbReference>
<dbReference type="GO" id="GO:0008270">
    <property type="term" value="F:zinc ion binding"/>
    <property type="evidence" value="ECO:0007669"/>
    <property type="project" value="UniProtKB-KW"/>
</dbReference>
<dbReference type="InterPro" id="IPR000595">
    <property type="entry name" value="cNMP-bd_dom"/>
</dbReference>
<dbReference type="SUPFAM" id="SSF81324">
    <property type="entry name" value="Voltage-gated potassium channels"/>
    <property type="match status" value="1"/>
</dbReference>
<dbReference type="KEGG" id="tet:TTHERM_001277531"/>
<feature type="domain" description="CCHC-type" evidence="12">
    <location>
        <begin position="711"/>
        <end position="726"/>
    </location>
</feature>
<dbReference type="GeneID" id="24442075"/>
<dbReference type="EMBL" id="GG662561">
    <property type="protein sequence ID" value="EWS72857.1"/>
    <property type="molecule type" value="Genomic_DNA"/>
</dbReference>
<dbReference type="SUPFAM" id="SSF57756">
    <property type="entry name" value="Retrovirus zinc finger-like domains"/>
    <property type="match status" value="1"/>
</dbReference>
<feature type="transmembrane region" description="Helical" evidence="10">
    <location>
        <begin position="467"/>
        <end position="492"/>
    </location>
</feature>
<dbReference type="PANTHER" id="PTHR45689">
    <property type="entry name" value="I[[H]] CHANNEL, ISOFORM E"/>
    <property type="match status" value="1"/>
</dbReference>
<keyword evidence="3 10" id="KW-0812">Transmembrane</keyword>
<dbReference type="Gene3D" id="2.60.120.10">
    <property type="entry name" value="Jelly Rolls"/>
    <property type="match status" value="1"/>
</dbReference>
<dbReference type="GO" id="GO:0035725">
    <property type="term" value="P:sodium ion transmembrane transport"/>
    <property type="evidence" value="ECO:0007669"/>
    <property type="project" value="TreeGrafter"/>
</dbReference>
<evidence type="ECO:0000256" key="10">
    <source>
        <dbReference type="SAM" id="Phobius"/>
    </source>
</evidence>
<evidence type="ECO:0000313" key="14">
    <source>
        <dbReference type="Proteomes" id="UP000009168"/>
    </source>
</evidence>
<dbReference type="Gene3D" id="1.10.287.630">
    <property type="entry name" value="Helix hairpin bin"/>
    <property type="match status" value="1"/>
</dbReference>
<feature type="region of interest" description="Disordered" evidence="9">
    <location>
        <begin position="110"/>
        <end position="129"/>
    </location>
</feature>
<evidence type="ECO:0000256" key="4">
    <source>
        <dbReference type="ARBA" id="ARBA00022989"/>
    </source>
</evidence>
<dbReference type="GO" id="GO:0003676">
    <property type="term" value="F:nucleic acid binding"/>
    <property type="evidence" value="ECO:0007669"/>
    <property type="project" value="InterPro"/>
</dbReference>
<dbReference type="InterPro" id="IPR001878">
    <property type="entry name" value="Znf_CCHC"/>
</dbReference>
<keyword evidence="4 10" id="KW-1133">Transmembrane helix</keyword>
<feature type="domain" description="Cyclic nucleotide-binding" evidence="11">
    <location>
        <begin position="575"/>
        <end position="681"/>
    </location>
</feature>
<dbReference type="Proteomes" id="UP000009168">
    <property type="component" value="Unassembled WGS sequence"/>
</dbReference>
<feature type="coiled-coil region" evidence="8">
    <location>
        <begin position="755"/>
        <end position="782"/>
    </location>
</feature>
<keyword evidence="5" id="KW-0406">Ion transport</keyword>
<reference evidence="14" key="1">
    <citation type="journal article" date="2006" name="PLoS Biol.">
        <title>Macronuclear genome sequence of the ciliate Tetrahymena thermophila, a model eukaryote.</title>
        <authorList>
            <person name="Eisen J.A."/>
            <person name="Coyne R.S."/>
            <person name="Wu M."/>
            <person name="Wu D."/>
            <person name="Thiagarajan M."/>
            <person name="Wortman J.R."/>
            <person name="Badger J.H."/>
            <person name="Ren Q."/>
            <person name="Amedeo P."/>
            <person name="Jones K.M."/>
            <person name="Tallon L.J."/>
            <person name="Delcher A.L."/>
            <person name="Salzberg S.L."/>
            <person name="Silva J.C."/>
            <person name="Haas B.J."/>
            <person name="Majoros W.H."/>
            <person name="Farzad M."/>
            <person name="Carlton J.M."/>
            <person name="Smith R.K. Jr."/>
            <person name="Garg J."/>
            <person name="Pearlman R.E."/>
            <person name="Karrer K.M."/>
            <person name="Sun L."/>
            <person name="Manning G."/>
            <person name="Elde N.C."/>
            <person name="Turkewitz A.P."/>
            <person name="Asai D.J."/>
            <person name="Wilkes D.E."/>
            <person name="Wang Y."/>
            <person name="Cai H."/>
            <person name="Collins K."/>
            <person name="Stewart B.A."/>
            <person name="Lee S.R."/>
            <person name="Wilamowska K."/>
            <person name="Weinberg Z."/>
            <person name="Ruzzo W.L."/>
            <person name="Wloga D."/>
            <person name="Gaertig J."/>
            <person name="Frankel J."/>
            <person name="Tsao C.-C."/>
            <person name="Gorovsky M.A."/>
            <person name="Keeling P.J."/>
            <person name="Waller R.F."/>
            <person name="Patron N.J."/>
            <person name="Cherry J.M."/>
            <person name="Stover N.A."/>
            <person name="Krieger C.J."/>
            <person name="del Toro C."/>
            <person name="Ryder H.F."/>
            <person name="Williamson S.C."/>
            <person name="Barbeau R.A."/>
            <person name="Hamilton E.P."/>
            <person name="Orias E."/>
        </authorList>
    </citation>
    <scope>NUCLEOTIDE SEQUENCE [LARGE SCALE GENOMIC DNA]</scope>
    <source>
        <strain evidence="14">SB210</strain>
    </source>
</reference>
<keyword evidence="7" id="KW-0862">Zinc</keyword>
<dbReference type="GO" id="GO:0098855">
    <property type="term" value="C:HCN channel complex"/>
    <property type="evidence" value="ECO:0007669"/>
    <property type="project" value="TreeGrafter"/>
</dbReference>
<comment type="subcellular location">
    <subcellularLocation>
        <location evidence="1">Membrane</location>
        <topology evidence="1">Multi-pass membrane protein</topology>
    </subcellularLocation>
</comment>
<feature type="transmembrane region" description="Helical" evidence="10">
    <location>
        <begin position="283"/>
        <end position="303"/>
    </location>
</feature>
<evidence type="ECO:0000256" key="5">
    <source>
        <dbReference type="ARBA" id="ARBA00023065"/>
    </source>
</evidence>
<feature type="transmembrane region" description="Helical" evidence="10">
    <location>
        <begin position="353"/>
        <end position="371"/>
    </location>
</feature>
<dbReference type="SMART" id="SM00100">
    <property type="entry name" value="cNMP"/>
    <property type="match status" value="1"/>
</dbReference>
<dbReference type="Pfam" id="PF00027">
    <property type="entry name" value="cNMP_binding"/>
    <property type="match status" value="1"/>
</dbReference>
<dbReference type="InterPro" id="IPR005821">
    <property type="entry name" value="Ion_trans_dom"/>
</dbReference>
<evidence type="ECO:0000256" key="2">
    <source>
        <dbReference type="ARBA" id="ARBA00022448"/>
    </source>
</evidence>
<dbReference type="CDD" id="cd00038">
    <property type="entry name" value="CAP_ED"/>
    <property type="match status" value="1"/>
</dbReference>
<dbReference type="InterPro" id="IPR051413">
    <property type="entry name" value="K/Na_HCN_channel"/>
</dbReference>
<evidence type="ECO:0000256" key="7">
    <source>
        <dbReference type="PROSITE-ProRule" id="PRU00047"/>
    </source>
</evidence>
<feature type="transmembrane region" description="Helical" evidence="10">
    <location>
        <begin position="392"/>
        <end position="413"/>
    </location>
</feature>
<evidence type="ECO:0000259" key="12">
    <source>
        <dbReference type="PROSITE" id="PS50158"/>
    </source>
</evidence>
<evidence type="ECO:0000256" key="3">
    <source>
        <dbReference type="ARBA" id="ARBA00022692"/>
    </source>
</evidence>
<keyword evidence="14" id="KW-1185">Reference proteome</keyword>
<feature type="compositionally biased region" description="Polar residues" evidence="9">
    <location>
        <begin position="140"/>
        <end position="159"/>
    </location>
</feature>
<organism evidence="13 14">
    <name type="scientific">Tetrahymena thermophila (strain SB210)</name>
    <dbReference type="NCBI Taxonomy" id="312017"/>
    <lineage>
        <taxon>Eukaryota</taxon>
        <taxon>Sar</taxon>
        <taxon>Alveolata</taxon>
        <taxon>Ciliophora</taxon>
        <taxon>Intramacronucleata</taxon>
        <taxon>Oligohymenophorea</taxon>
        <taxon>Hymenostomatida</taxon>
        <taxon>Tetrahymenina</taxon>
        <taxon>Tetrahymenidae</taxon>
        <taxon>Tetrahymena</taxon>
    </lineage>
</organism>
<protein>
    <submittedName>
        <fullName evidence="13">Cation channel family protein</fullName>
    </submittedName>
</protein>
<feature type="transmembrane region" description="Helical" evidence="10">
    <location>
        <begin position="324"/>
        <end position="341"/>
    </location>
</feature>
<gene>
    <name evidence="13" type="ORF">TTHERM_001277531</name>
</gene>
<dbReference type="PANTHER" id="PTHR45689:SF5">
    <property type="entry name" value="I[[H]] CHANNEL, ISOFORM E"/>
    <property type="match status" value="1"/>
</dbReference>
<keyword evidence="2" id="KW-0813">Transport</keyword>
<feature type="compositionally biased region" description="Polar residues" evidence="9">
    <location>
        <begin position="166"/>
        <end position="175"/>
    </location>
</feature>
<dbReference type="PROSITE" id="PS50042">
    <property type="entry name" value="CNMP_BINDING_3"/>
    <property type="match status" value="1"/>
</dbReference>
<keyword evidence="8" id="KW-0175">Coiled coil</keyword>
<dbReference type="Gene3D" id="1.10.287.70">
    <property type="match status" value="1"/>
</dbReference>
<keyword evidence="7" id="KW-0863">Zinc-finger</keyword>
<evidence type="ECO:0000256" key="9">
    <source>
        <dbReference type="SAM" id="MobiDB-lite"/>
    </source>
</evidence>
<keyword evidence="6 10" id="KW-0472">Membrane</keyword>
<dbReference type="FunCoup" id="W7X635">
    <property type="interactions" value="2"/>
</dbReference>
<dbReference type="RefSeq" id="XP_012654611.1">
    <property type="nucleotide sequence ID" value="XM_012799157.1"/>
</dbReference>
<evidence type="ECO:0000256" key="8">
    <source>
        <dbReference type="SAM" id="Coils"/>
    </source>
</evidence>
<proteinExistence type="predicted"/>
<dbReference type="SUPFAM" id="SSF51206">
    <property type="entry name" value="cAMP-binding domain-like"/>
    <property type="match status" value="1"/>
</dbReference>
<dbReference type="InParanoid" id="W7X635"/>
<accession>W7X635</accession>
<evidence type="ECO:0000256" key="1">
    <source>
        <dbReference type="ARBA" id="ARBA00004141"/>
    </source>
</evidence>
<keyword evidence="7" id="KW-0479">Metal-binding</keyword>
<dbReference type="InterPro" id="IPR014710">
    <property type="entry name" value="RmlC-like_jellyroll"/>
</dbReference>
<dbReference type="GO" id="GO:0003254">
    <property type="term" value="P:regulation of membrane depolarization"/>
    <property type="evidence" value="ECO:0007669"/>
    <property type="project" value="TreeGrafter"/>
</dbReference>
<dbReference type="OrthoDB" id="421226at2759"/>
<feature type="compositionally biased region" description="Basic and acidic residues" evidence="9">
    <location>
        <begin position="836"/>
        <end position="863"/>
    </location>
</feature>
<name>W7X635_TETTS</name>
<feature type="region of interest" description="Disordered" evidence="9">
    <location>
        <begin position="140"/>
        <end position="175"/>
    </location>
</feature>
<dbReference type="Pfam" id="PF00520">
    <property type="entry name" value="Ion_trans"/>
    <property type="match status" value="1"/>
</dbReference>